<dbReference type="AlphaFoldDB" id="A0A508ABC9"/>
<organism evidence="1 2">
    <name type="scientific">Actinomyces johnsonii</name>
    <dbReference type="NCBI Taxonomy" id="544581"/>
    <lineage>
        <taxon>Bacteria</taxon>
        <taxon>Bacillati</taxon>
        <taxon>Actinomycetota</taxon>
        <taxon>Actinomycetes</taxon>
        <taxon>Actinomycetales</taxon>
        <taxon>Actinomycetaceae</taxon>
        <taxon>Actinomyces</taxon>
    </lineage>
</organism>
<name>A0A508ABC9_9ACTO</name>
<gene>
    <name evidence="1" type="ORF">FK256_04690</name>
</gene>
<dbReference type="Proteomes" id="UP000319010">
    <property type="component" value="Unassembled WGS sequence"/>
</dbReference>
<accession>A0A508ABC9</accession>
<reference evidence="1 2" key="1">
    <citation type="submission" date="2019-06" db="EMBL/GenBank/DDBJ databases">
        <title>Draft genome sequence of Actinomyces johnsonii CCUG 34287T.</title>
        <authorList>
            <person name="Salva-Serra F."/>
            <person name="Cardew S."/>
            <person name="Moore E."/>
        </authorList>
    </citation>
    <scope>NUCLEOTIDE SEQUENCE [LARGE SCALE GENOMIC DNA]</scope>
    <source>
        <strain evidence="1 2">CCUG 34287</strain>
    </source>
</reference>
<comment type="caution">
    <text evidence="1">The sequence shown here is derived from an EMBL/GenBank/DDBJ whole genome shotgun (WGS) entry which is preliminary data.</text>
</comment>
<evidence type="ECO:0000313" key="2">
    <source>
        <dbReference type="Proteomes" id="UP000319010"/>
    </source>
</evidence>
<dbReference type="EMBL" id="VICB01000004">
    <property type="protein sequence ID" value="TQD44325.1"/>
    <property type="molecule type" value="Genomic_DNA"/>
</dbReference>
<protein>
    <submittedName>
        <fullName evidence="1">Uncharacterized protein</fullName>
    </submittedName>
</protein>
<sequence length="67" mass="7158">MEEEVSRIFIAPSIAETTPAVWDPLPDEGVEDAPAAMVCITPWPPATRRGSAQLSCAARLPGAWRPA</sequence>
<evidence type="ECO:0000313" key="1">
    <source>
        <dbReference type="EMBL" id="TQD44325.1"/>
    </source>
</evidence>
<proteinExistence type="predicted"/>